<protein>
    <recommendedName>
        <fullName evidence="3">Transposase</fullName>
    </recommendedName>
</protein>
<dbReference type="EMBL" id="BMHL01000007">
    <property type="protein sequence ID" value="GGC50784.1"/>
    <property type="molecule type" value="Genomic_DNA"/>
</dbReference>
<evidence type="ECO:0008006" key="3">
    <source>
        <dbReference type="Google" id="ProtNLM"/>
    </source>
</evidence>
<accession>A0ABQ1N0S4</accession>
<evidence type="ECO:0000313" key="1">
    <source>
        <dbReference type="EMBL" id="GGC50784.1"/>
    </source>
</evidence>
<reference evidence="2" key="1">
    <citation type="journal article" date="2019" name="Int. J. Syst. Evol. Microbiol.">
        <title>The Global Catalogue of Microorganisms (GCM) 10K type strain sequencing project: providing services to taxonomists for standard genome sequencing and annotation.</title>
        <authorList>
            <consortium name="The Broad Institute Genomics Platform"/>
            <consortium name="The Broad Institute Genome Sequencing Center for Infectious Disease"/>
            <person name="Wu L."/>
            <person name="Ma J."/>
        </authorList>
    </citation>
    <scope>NUCLEOTIDE SEQUENCE [LARGE SCALE GENOMIC DNA]</scope>
    <source>
        <strain evidence="2">CGMCC 1.15103</strain>
    </source>
</reference>
<organism evidence="1 2">
    <name type="scientific">Paraburkholderia caffeinilytica</name>
    <dbReference type="NCBI Taxonomy" id="1761016"/>
    <lineage>
        <taxon>Bacteria</taxon>
        <taxon>Pseudomonadati</taxon>
        <taxon>Pseudomonadota</taxon>
        <taxon>Betaproteobacteria</taxon>
        <taxon>Burkholderiales</taxon>
        <taxon>Burkholderiaceae</taxon>
        <taxon>Paraburkholderia</taxon>
    </lineage>
</organism>
<dbReference type="Proteomes" id="UP000602004">
    <property type="component" value="Unassembled WGS sequence"/>
</dbReference>
<sequence length="77" mass="8855">MQMTHLGKYGARQFLCFDAGMMVGQYFRSEAADRRAGLFRRVVLCERGPGKFLFLMQGARAPQNDRSQMGDAVRRFF</sequence>
<evidence type="ECO:0000313" key="2">
    <source>
        <dbReference type="Proteomes" id="UP000602004"/>
    </source>
</evidence>
<keyword evidence="2" id="KW-1185">Reference proteome</keyword>
<comment type="caution">
    <text evidence="1">The sequence shown here is derived from an EMBL/GenBank/DDBJ whole genome shotgun (WGS) entry which is preliminary data.</text>
</comment>
<proteinExistence type="predicted"/>
<name>A0ABQ1N0S4_9BURK</name>
<gene>
    <name evidence="1" type="ORF">GCM10011400_42840</name>
</gene>